<dbReference type="InterPro" id="IPR001900">
    <property type="entry name" value="RNase_II/R"/>
</dbReference>
<keyword evidence="7 8" id="KW-0694">RNA-binding</keyword>
<dbReference type="SMART" id="SM00316">
    <property type="entry name" value="S1"/>
    <property type="match status" value="1"/>
</dbReference>
<dbReference type="PANTHER" id="PTHR23355">
    <property type="entry name" value="RIBONUCLEASE"/>
    <property type="match status" value="1"/>
</dbReference>
<sequence>MSARSELLRRLREDVHRPLSKDEIFEEFEIAKDQQQMFSDLLQDLIKSGQIFKNSQGLYGVPEKFNLIGGRIEKTASGNAFLIPDDPEKDDIYIASANMNGAMHNDKVFVRPVHSDRGKSQAGEVAEIIERVNKKIVGNLEKYKNYGFLIPDNNRICNDVFIPPEALNKAENGQKVVAKITRWPEKNRNPEGEIIEILGDKDDPGVDIEAIIRQLDLPGEFPDKVLTQIKNIPDEVSEARVKKDDERKDLRDLKLVTIDGADAKDLDDAVSIEKLDSEVYRLGVHIADVSHYVTEDSPLDSEAYSRATSIYLVDRVIPMLPEKLSNGICSLNPRVDRFTMTVFIDYRLQGKNGIEIIDHDITKSVINSNHRLTYDAVQNILEDKESQERQQYSDFVEELEMMNELRRRLRRHRFEEGSMDFNFTEVKVELDEEGHPIDLKKRRHREAEQLIEEFMIAANRIVAAEMSWRDMPFIYRVHEEPDLDRMQQFNEFIHNFGYSLKGVKNGVHPRALQEILEDVRGTKEEKIIETVMLRSLKKAVYSDKNIGHFGLGISHYSHFTSPIRRYPDLTAHRIIKETITEGYLSEERQDELDSELPKIADHCSLQERRAMDAERDSVDLKKIEFMEDKIGDEFEGIISGITGFGIFVELENTVEGLVHIKNLRDDYYHYDEEKYHLIGERTKKIYRIGDQVKIKVTKVNRDERQLDFELLEKLD</sequence>
<dbReference type="EC" id="3.1.13.1" evidence="8"/>
<proteinExistence type="inferred from homology"/>
<dbReference type="RefSeq" id="WP_076544383.1">
    <property type="nucleotide sequence ID" value="NZ_FTNC01000006.1"/>
</dbReference>
<dbReference type="SUPFAM" id="SSF50249">
    <property type="entry name" value="Nucleic acid-binding proteins"/>
    <property type="match status" value="4"/>
</dbReference>
<dbReference type="Pfam" id="PF00575">
    <property type="entry name" value="S1"/>
    <property type="match status" value="1"/>
</dbReference>
<dbReference type="SMART" id="SM00955">
    <property type="entry name" value="RNB"/>
    <property type="match status" value="1"/>
</dbReference>
<evidence type="ECO:0000256" key="8">
    <source>
        <dbReference type="HAMAP-Rule" id="MF_01895"/>
    </source>
</evidence>
<dbReference type="STRING" id="56779.SAMN05421834_10656"/>
<evidence type="ECO:0000256" key="7">
    <source>
        <dbReference type="ARBA" id="ARBA00022884"/>
    </source>
</evidence>
<dbReference type="CDD" id="cd04471">
    <property type="entry name" value="S1_RNase_R"/>
    <property type="match status" value="1"/>
</dbReference>
<evidence type="ECO:0000256" key="4">
    <source>
        <dbReference type="ARBA" id="ARBA00022722"/>
    </source>
</evidence>
<dbReference type="InterPro" id="IPR004476">
    <property type="entry name" value="RNase_II/RNase_R"/>
</dbReference>
<dbReference type="Pfam" id="PF00773">
    <property type="entry name" value="RNB"/>
    <property type="match status" value="1"/>
</dbReference>
<dbReference type="NCBIfam" id="TIGR02063">
    <property type="entry name" value="RNase_R"/>
    <property type="match status" value="1"/>
</dbReference>
<dbReference type="InterPro" id="IPR012340">
    <property type="entry name" value="NA-bd_OB-fold"/>
</dbReference>
<dbReference type="GO" id="GO:0006402">
    <property type="term" value="P:mRNA catabolic process"/>
    <property type="evidence" value="ECO:0007669"/>
    <property type="project" value="TreeGrafter"/>
</dbReference>
<dbReference type="GO" id="GO:0005829">
    <property type="term" value="C:cytosol"/>
    <property type="evidence" value="ECO:0007669"/>
    <property type="project" value="TreeGrafter"/>
</dbReference>
<evidence type="ECO:0000313" key="10">
    <source>
        <dbReference type="EMBL" id="SIQ61160.1"/>
    </source>
</evidence>
<evidence type="ECO:0000256" key="5">
    <source>
        <dbReference type="ARBA" id="ARBA00022801"/>
    </source>
</evidence>
<dbReference type="EMBL" id="FTNC01000006">
    <property type="protein sequence ID" value="SIQ61160.1"/>
    <property type="molecule type" value="Genomic_DNA"/>
</dbReference>
<dbReference type="OrthoDB" id="9764149at2"/>
<dbReference type="GO" id="GO:0008859">
    <property type="term" value="F:exoribonuclease II activity"/>
    <property type="evidence" value="ECO:0007669"/>
    <property type="project" value="UniProtKB-UniRule"/>
</dbReference>
<gene>
    <name evidence="8" type="primary">rnr</name>
    <name evidence="10" type="ORF">SAMN05421834_10656</name>
</gene>
<comment type="catalytic activity">
    <reaction evidence="1 8">
        <text>Exonucleolytic cleavage in the 3'- to 5'-direction to yield nucleoside 5'-phosphates.</text>
        <dbReference type="EC" id="3.1.13.1"/>
    </reaction>
</comment>
<comment type="function">
    <text evidence="8">3'-5' exoribonuclease that releases 5'-nucleoside monophosphates and is involved in maturation of structured RNAs.</text>
</comment>
<dbReference type="SMART" id="SM00357">
    <property type="entry name" value="CSP"/>
    <property type="match status" value="2"/>
</dbReference>
<comment type="similarity">
    <text evidence="8">Belongs to the RNR ribonuclease family. RNase R subfamily.</text>
</comment>
<evidence type="ECO:0000256" key="1">
    <source>
        <dbReference type="ARBA" id="ARBA00001849"/>
    </source>
</evidence>
<keyword evidence="3 8" id="KW-0963">Cytoplasm</keyword>
<evidence type="ECO:0000256" key="6">
    <source>
        <dbReference type="ARBA" id="ARBA00022839"/>
    </source>
</evidence>
<reference evidence="11" key="1">
    <citation type="submission" date="2017-01" db="EMBL/GenBank/DDBJ databases">
        <authorList>
            <person name="Varghese N."/>
            <person name="Submissions S."/>
        </authorList>
    </citation>
    <scope>NUCLEOTIDE SEQUENCE [LARGE SCALE GENOMIC DNA]</scope>
    <source>
        <strain evidence="11">ATCC 700103</strain>
    </source>
</reference>
<dbReference type="InterPro" id="IPR011805">
    <property type="entry name" value="RNase_R"/>
</dbReference>
<dbReference type="InterPro" id="IPR013223">
    <property type="entry name" value="RNase_B_OB_dom"/>
</dbReference>
<dbReference type="Proteomes" id="UP000185669">
    <property type="component" value="Unassembled WGS sequence"/>
</dbReference>
<dbReference type="PANTHER" id="PTHR23355:SF9">
    <property type="entry name" value="DIS3-LIKE EXONUCLEASE 2"/>
    <property type="match status" value="1"/>
</dbReference>
<dbReference type="InterPro" id="IPR040476">
    <property type="entry name" value="CSD2"/>
</dbReference>
<dbReference type="Pfam" id="PF08206">
    <property type="entry name" value="OB_RNB"/>
    <property type="match status" value="1"/>
</dbReference>
<evidence type="ECO:0000256" key="3">
    <source>
        <dbReference type="ARBA" id="ARBA00022490"/>
    </source>
</evidence>
<name>A0A1N6U6F6_9FIRM</name>
<keyword evidence="4 8" id="KW-0540">Nuclease</keyword>
<dbReference type="Gene3D" id="2.40.50.140">
    <property type="entry name" value="Nucleic acid-binding proteins"/>
    <property type="match status" value="3"/>
</dbReference>
<dbReference type="InterPro" id="IPR011129">
    <property type="entry name" value="CSD"/>
</dbReference>
<evidence type="ECO:0000313" key="11">
    <source>
        <dbReference type="Proteomes" id="UP000185669"/>
    </source>
</evidence>
<dbReference type="NCBIfam" id="TIGR00358">
    <property type="entry name" value="3_prime_RNase"/>
    <property type="match status" value="1"/>
</dbReference>
<organism evidence="10 11">
    <name type="scientific">Halanaerobium kushneri</name>
    <dbReference type="NCBI Taxonomy" id="56779"/>
    <lineage>
        <taxon>Bacteria</taxon>
        <taxon>Bacillati</taxon>
        <taxon>Bacillota</taxon>
        <taxon>Clostridia</taxon>
        <taxon>Halanaerobiales</taxon>
        <taxon>Halanaerobiaceae</taxon>
        <taxon>Halanaerobium</taxon>
    </lineage>
</organism>
<dbReference type="PROSITE" id="PS50126">
    <property type="entry name" value="S1"/>
    <property type="match status" value="1"/>
</dbReference>
<accession>A0A1N6U6F6</accession>
<keyword evidence="5 8" id="KW-0378">Hydrolase</keyword>
<evidence type="ECO:0000256" key="2">
    <source>
        <dbReference type="ARBA" id="ARBA00004496"/>
    </source>
</evidence>
<dbReference type="PROSITE" id="PS01175">
    <property type="entry name" value="RIBONUCLEASE_II"/>
    <property type="match status" value="1"/>
</dbReference>
<feature type="domain" description="S1 motif" evidence="9">
    <location>
        <begin position="631"/>
        <end position="711"/>
    </location>
</feature>
<comment type="subcellular location">
    <subcellularLocation>
        <location evidence="2 8">Cytoplasm</location>
    </subcellularLocation>
</comment>
<dbReference type="Pfam" id="PF17876">
    <property type="entry name" value="CSD2"/>
    <property type="match status" value="1"/>
</dbReference>
<dbReference type="AlphaFoldDB" id="A0A1N6U6F6"/>
<dbReference type="HAMAP" id="MF_01895">
    <property type="entry name" value="RNase_R"/>
    <property type="match status" value="1"/>
</dbReference>
<dbReference type="GO" id="GO:0003723">
    <property type="term" value="F:RNA binding"/>
    <property type="evidence" value="ECO:0007669"/>
    <property type="project" value="UniProtKB-UniRule"/>
</dbReference>
<evidence type="ECO:0000259" key="9">
    <source>
        <dbReference type="PROSITE" id="PS50126"/>
    </source>
</evidence>
<dbReference type="InterPro" id="IPR050180">
    <property type="entry name" value="RNR_Ribonuclease"/>
</dbReference>
<protein>
    <recommendedName>
        <fullName evidence="8">Ribonuclease R</fullName>
        <shortName evidence="8">RNase R</shortName>
        <ecNumber evidence="8">3.1.13.1</ecNumber>
    </recommendedName>
</protein>
<dbReference type="InterPro" id="IPR022966">
    <property type="entry name" value="RNase_II/R_CS"/>
</dbReference>
<keyword evidence="11" id="KW-1185">Reference proteome</keyword>
<dbReference type="InterPro" id="IPR003029">
    <property type="entry name" value="S1_domain"/>
</dbReference>
<keyword evidence="6 8" id="KW-0269">Exonuclease</keyword>